<evidence type="ECO:0000313" key="3">
    <source>
        <dbReference type="Proteomes" id="UP000887116"/>
    </source>
</evidence>
<comment type="caution">
    <text evidence="2">The sequence shown here is derived from an EMBL/GenBank/DDBJ whole genome shotgun (WGS) entry which is preliminary data.</text>
</comment>
<sequence>MTILIHIPRSHHLKIAVKTSQSIKPKVNFAKETSRWLSGQGHGLLIDSDWATEESQSTSSSSGGGTARDYLDEPRTPARDGKSANDDFF</sequence>
<gene>
    <name evidence="2" type="ORF">TNCT_148831</name>
</gene>
<accession>A0A8X6JQX6</accession>
<dbReference type="EMBL" id="BMAO01037236">
    <property type="protein sequence ID" value="GFR16311.1"/>
    <property type="molecule type" value="Genomic_DNA"/>
</dbReference>
<evidence type="ECO:0000313" key="2">
    <source>
        <dbReference type="EMBL" id="GFR16311.1"/>
    </source>
</evidence>
<proteinExistence type="predicted"/>
<feature type="region of interest" description="Disordered" evidence="1">
    <location>
        <begin position="47"/>
        <end position="89"/>
    </location>
</feature>
<dbReference type="AlphaFoldDB" id="A0A8X6JQX6"/>
<organism evidence="2 3">
    <name type="scientific">Trichonephila clavata</name>
    <name type="common">Joro spider</name>
    <name type="synonym">Nephila clavata</name>
    <dbReference type="NCBI Taxonomy" id="2740835"/>
    <lineage>
        <taxon>Eukaryota</taxon>
        <taxon>Metazoa</taxon>
        <taxon>Ecdysozoa</taxon>
        <taxon>Arthropoda</taxon>
        <taxon>Chelicerata</taxon>
        <taxon>Arachnida</taxon>
        <taxon>Araneae</taxon>
        <taxon>Araneomorphae</taxon>
        <taxon>Entelegynae</taxon>
        <taxon>Araneoidea</taxon>
        <taxon>Nephilidae</taxon>
        <taxon>Trichonephila</taxon>
    </lineage>
</organism>
<reference evidence="2" key="1">
    <citation type="submission" date="2020-07" db="EMBL/GenBank/DDBJ databases">
        <title>Multicomponent nature underlies the extraordinary mechanical properties of spider dragline silk.</title>
        <authorList>
            <person name="Kono N."/>
            <person name="Nakamura H."/>
            <person name="Mori M."/>
            <person name="Yoshida Y."/>
            <person name="Ohtoshi R."/>
            <person name="Malay A.D."/>
            <person name="Moran D.A.P."/>
            <person name="Tomita M."/>
            <person name="Numata K."/>
            <person name="Arakawa K."/>
        </authorList>
    </citation>
    <scope>NUCLEOTIDE SEQUENCE</scope>
</reference>
<dbReference type="Proteomes" id="UP000887116">
    <property type="component" value="Unassembled WGS sequence"/>
</dbReference>
<protein>
    <submittedName>
        <fullName evidence="2">Uncharacterized protein</fullName>
    </submittedName>
</protein>
<name>A0A8X6JQX6_TRICU</name>
<evidence type="ECO:0000256" key="1">
    <source>
        <dbReference type="SAM" id="MobiDB-lite"/>
    </source>
</evidence>
<keyword evidence="3" id="KW-1185">Reference proteome</keyword>
<feature type="compositionally biased region" description="Basic and acidic residues" evidence="1">
    <location>
        <begin position="69"/>
        <end position="89"/>
    </location>
</feature>